<dbReference type="HOGENOM" id="CLU_3082077_0_0_11"/>
<dbReference type="EMBL" id="ADNV01000348">
    <property type="protein sequence ID" value="EFG74877.1"/>
    <property type="molecule type" value="Genomic_DNA"/>
</dbReference>
<comment type="caution">
    <text evidence="2">The sequence shown here is derived from an EMBL/GenBank/DDBJ whole genome shotgun (WGS) entry which is preliminary data.</text>
</comment>
<name>D5PGB1_9MYCO</name>
<protein>
    <submittedName>
        <fullName evidence="2">Uncharacterized protein</fullName>
    </submittedName>
</protein>
<dbReference type="Proteomes" id="UP000003653">
    <property type="component" value="Unassembled WGS sequence"/>
</dbReference>
<dbReference type="AlphaFoldDB" id="D5PGB1"/>
<organism evidence="2 3">
    <name type="scientific">Mycobacterium parascrofulaceum ATCC BAA-614</name>
    <dbReference type="NCBI Taxonomy" id="525368"/>
    <lineage>
        <taxon>Bacteria</taxon>
        <taxon>Bacillati</taxon>
        <taxon>Actinomycetota</taxon>
        <taxon>Actinomycetes</taxon>
        <taxon>Mycobacteriales</taxon>
        <taxon>Mycobacteriaceae</taxon>
        <taxon>Mycobacterium</taxon>
        <taxon>Mycobacterium simiae complex</taxon>
    </lineage>
</organism>
<accession>D5PGB1</accession>
<gene>
    <name evidence="2" type="ORF">HMPREF0591_5205</name>
</gene>
<evidence type="ECO:0000313" key="2">
    <source>
        <dbReference type="EMBL" id="EFG74877.1"/>
    </source>
</evidence>
<feature type="region of interest" description="Disordered" evidence="1">
    <location>
        <begin position="1"/>
        <end position="25"/>
    </location>
</feature>
<reference evidence="2 3" key="1">
    <citation type="submission" date="2010-04" db="EMBL/GenBank/DDBJ databases">
        <authorList>
            <person name="Muzny D."/>
            <person name="Qin X."/>
            <person name="Deng J."/>
            <person name="Jiang H."/>
            <person name="Liu Y."/>
            <person name="Qu J."/>
            <person name="Song X.-Z."/>
            <person name="Zhang L."/>
            <person name="Thornton R."/>
            <person name="Coyle M."/>
            <person name="Francisco L."/>
            <person name="Jackson L."/>
            <person name="Javaid M."/>
            <person name="Korchina V."/>
            <person name="Kovar C."/>
            <person name="Mata R."/>
            <person name="Mathew T."/>
            <person name="Ngo R."/>
            <person name="Nguyen L."/>
            <person name="Nguyen N."/>
            <person name="Okwuonu G."/>
            <person name="Ongeri F."/>
            <person name="Pham C."/>
            <person name="Simmons D."/>
            <person name="Wilczek-Boney K."/>
            <person name="Hale W."/>
            <person name="Jakkamsetti A."/>
            <person name="Pham P."/>
            <person name="Ruth R."/>
            <person name="San Lucas F."/>
            <person name="Warren J."/>
            <person name="Zhang J."/>
            <person name="Zhao Z."/>
            <person name="Zhou C."/>
            <person name="Zhu D."/>
            <person name="Lee S."/>
            <person name="Bess C."/>
            <person name="Blankenburg K."/>
            <person name="Forbes L."/>
            <person name="Fu Q."/>
            <person name="Gubbala S."/>
            <person name="Hirani K."/>
            <person name="Jayaseelan J.C."/>
            <person name="Lara F."/>
            <person name="Munidasa M."/>
            <person name="Palculict T."/>
            <person name="Patil S."/>
            <person name="Pu L.-L."/>
            <person name="Saada N."/>
            <person name="Tang L."/>
            <person name="Weissenberger G."/>
            <person name="Zhu Y."/>
            <person name="Hemphill L."/>
            <person name="Shang Y."/>
            <person name="Youmans B."/>
            <person name="Ayvaz T."/>
            <person name="Ross M."/>
            <person name="Santibanez J."/>
            <person name="Aqrawi P."/>
            <person name="Gross S."/>
            <person name="Joshi V."/>
            <person name="Fowler G."/>
            <person name="Nazareth L."/>
            <person name="Reid J."/>
            <person name="Worley K."/>
            <person name="Petrosino J."/>
            <person name="Highlander S."/>
            <person name="Gibbs R."/>
        </authorList>
    </citation>
    <scope>NUCLEOTIDE SEQUENCE [LARGE SCALE GENOMIC DNA]</scope>
    <source>
        <strain evidence="2 3">ATCC BAA-614</strain>
    </source>
</reference>
<proteinExistence type="predicted"/>
<sequence length="52" mass="5655">MISAAATPYAPTTNQPRRGGSLNHRQGFLTHGFIAAPADPRRAVSYRVFTAR</sequence>
<keyword evidence="3" id="KW-1185">Reference proteome</keyword>
<evidence type="ECO:0000256" key="1">
    <source>
        <dbReference type="SAM" id="MobiDB-lite"/>
    </source>
</evidence>
<evidence type="ECO:0000313" key="3">
    <source>
        <dbReference type="Proteomes" id="UP000003653"/>
    </source>
</evidence>